<dbReference type="Proteomes" id="UP000265515">
    <property type="component" value="Unassembled WGS sequence"/>
</dbReference>
<dbReference type="EMBL" id="BFEA01000365">
    <property type="protein sequence ID" value="GBG81127.1"/>
    <property type="molecule type" value="Genomic_DNA"/>
</dbReference>
<reference evidence="2 3" key="1">
    <citation type="journal article" date="2018" name="Cell">
        <title>The Chara Genome: Secondary Complexity and Implications for Plant Terrestrialization.</title>
        <authorList>
            <person name="Nishiyama T."/>
            <person name="Sakayama H."/>
            <person name="Vries J.D."/>
            <person name="Buschmann H."/>
            <person name="Saint-Marcoux D."/>
            <person name="Ullrich K.K."/>
            <person name="Haas F.B."/>
            <person name="Vanderstraeten L."/>
            <person name="Becker D."/>
            <person name="Lang D."/>
            <person name="Vosolsobe S."/>
            <person name="Rombauts S."/>
            <person name="Wilhelmsson P.K.I."/>
            <person name="Janitza P."/>
            <person name="Kern R."/>
            <person name="Heyl A."/>
            <person name="Rumpler F."/>
            <person name="Villalobos L.I.A.C."/>
            <person name="Clay J.M."/>
            <person name="Skokan R."/>
            <person name="Toyoda A."/>
            <person name="Suzuki Y."/>
            <person name="Kagoshima H."/>
            <person name="Schijlen E."/>
            <person name="Tajeshwar N."/>
            <person name="Catarino B."/>
            <person name="Hetherington A.J."/>
            <person name="Saltykova A."/>
            <person name="Bonnot C."/>
            <person name="Breuninger H."/>
            <person name="Symeonidi A."/>
            <person name="Radhakrishnan G.V."/>
            <person name="Van Nieuwerburgh F."/>
            <person name="Deforce D."/>
            <person name="Chang C."/>
            <person name="Karol K.G."/>
            <person name="Hedrich R."/>
            <person name="Ulvskov P."/>
            <person name="Glockner G."/>
            <person name="Delwiche C.F."/>
            <person name="Petrasek J."/>
            <person name="Van de Peer Y."/>
            <person name="Friml J."/>
            <person name="Beilby M."/>
            <person name="Dolan L."/>
            <person name="Kohara Y."/>
            <person name="Sugano S."/>
            <person name="Fujiyama A."/>
            <person name="Delaux P.-M."/>
            <person name="Quint M."/>
            <person name="TheiBen G."/>
            <person name="Hagemann M."/>
            <person name="Harholt J."/>
            <person name="Dunand C."/>
            <person name="Zachgo S."/>
            <person name="Langdale J."/>
            <person name="Maumus F."/>
            <person name="Straeten D.V.D."/>
            <person name="Gould S.B."/>
            <person name="Rensing S.A."/>
        </authorList>
    </citation>
    <scope>NUCLEOTIDE SEQUENCE [LARGE SCALE GENOMIC DNA]</scope>
    <source>
        <strain evidence="2 3">S276</strain>
    </source>
</reference>
<gene>
    <name evidence="2" type="ORF">CBR_g31803</name>
</gene>
<comment type="caution">
    <text evidence="2">The sequence shown here is derived from an EMBL/GenBank/DDBJ whole genome shotgun (WGS) entry which is preliminary data.</text>
</comment>
<feature type="region of interest" description="Disordered" evidence="1">
    <location>
        <begin position="181"/>
        <end position="209"/>
    </location>
</feature>
<protein>
    <submittedName>
        <fullName evidence="2">Uncharacterized protein</fullName>
    </submittedName>
</protein>
<keyword evidence="3" id="KW-1185">Reference proteome</keyword>
<name>A0A388LFU1_CHABU</name>
<evidence type="ECO:0000313" key="2">
    <source>
        <dbReference type="EMBL" id="GBG81127.1"/>
    </source>
</evidence>
<feature type="region of interest" description="Disordered" evidence="1">
    <location>
        <begin position="77"/>
        <end position="114"/>
    </location>
</feature>
<feature type="compositionally biased region" description="Polar residues" evidence="1">
    <location>
        <begin position="200"/>
        <end position="209"/>
    </location>
</feature>
<accession>A0A388LFU1</accession>
<dbReference type="AlphaFoldDB" id="A0A388LFU1"/>
<evidence type="ECO:0000256" key="1">
    <source>
        <dbReference type="SAM" id="MobiDB-lite"/>
    </source>
</evidence>
<evidence type="ECO:0000313" key="3">
    <source>
        <dbReference type="Proteomes" id="UP000265515"/>
    </source>
</evidence>
<organism evidence="2 3">
    <name type="scientific">Chara braunii</name>
    <name type="common">Braun's stonewort</name>
    <dbReference type="NCBI Taxonomy" id="69332"/>
    <lineage>
        <taxon>Eukaryota</taxon>
        <taxon>Viridiplantae</taxon>
        <taxon>Streptophyta</taxon>
        <taxon>Charophyceae</taxon>
        <taxon>Charales</taxon>
        <taxon>Characeae</taxon>
        <taxon>Chara</taxon>
    </lineage>
</organism>
<proteinExistence type="predicted"/>
<sequence>MLPSSELCEDLITRKLKSRTKRIDISSDEEGAAGVKQNLHAKMEGSSELMDIKLMLASLLNGIGDIKGKGKVVLSEVKSEPEPVETPAVETGNSEEAKEAEDVDVEQNKDCTEDEEEIDEGGLAAYMKIRREFYNSLHYTRLMELCKQKSIRYFKEMGAWELARLDLQNYADQLNADPSAVVAEHSKKNEAWSEDGENAASGSNDVKGN</sequence>
<dbReference type="Gramene" id="GBG81127">
    <property type="protein sequence ID" value="GBG81127"/>
    <property type="gene ID" value="CBR_g31803"/>
</dbReference>